<dbReference type="EMBL" id="VXIV02003516">
    <property type="protein sequence ID" value="KAF6016541.1"/>
    <property type="molecule type" value="Genomic_DNA"/>
</dbReference>
<accession>A0A7J7IT14</accession>
<name>A0A7J7IT14_BUGNE</name>
<keyword evidence="2" id="KW-1185">Reference proteome</keyword>
<dbReference type="AlphaFoldDB" id="A0A7J7IT14"/>
<evidence type="ECO:0000313" key="1">
    <source>
        <dbReference type="EMBL" id="KAF6016541.1"/>
    </source>
</evidence>
<gene>
    <name evidence="1" type="ORF">EB796_025153</name>
</gene>
<reference evidence="1" key="1">
    <citation type="submission" date="2020-06" db="EMBL/GenBank/DDBJ databases">
        <title>Draft genome of Bugula neritina, a colonial animal packing powerful symbionts and potential medicines.</title>
        <authorList>
            <person name="Rayko M."/>
        </authorList>
    </citation>
    <scope>NUCLEOTIDE SEQUENCE [LARGE SCALE GENOMIC DNA]</scope>
    <source>
        <strain evidence="1">Kwan_BN1</strain>
    </source>
</reference>
<organism evidence="1 2">
    <name type="scientific">Bugula neritina</name>
    <name type="common">Brown bryozoan</name>
    <name type="synonym">Sertularia neritina</name>
    <dbReference type="NCBI Taxonomy" id="10212"/>
    <lineage>
        <taxon>Eukaryota</taxon>
        <taxon>Metazoa</taxon>
        <taxon>Spiralia</taxon>
        <taxon>Lophotrochozoa</taxon>
        <taxon>Bryozoa</taxon>
        <taxon>Gymnolaemata</taxon>
        <taxon>Cheilostomatida</taxon>
        <taxon>Flustrina</taxon>
        <taxon>Buguloidea</taxon>
        <taxon>Bugulidae</taxon>
        <taxon>Bugula</taxon>
    </lineage>
</organism>
<dbReference type="Proteomes" id="UP000593567">
    <property type="component" value="Unassembled WGS sequence"/>
</dbReference>
<comment type="caution">
    <text evidence="1">The sequence shown here is derived from an EMBL/GenBank/DDBJ whole genome shotgun (WGS) entry which is preliminary data.</text>
</comment>
<evidence type="ECO:0000313" key="2">
    <source>
        <dbReference type="Proteomes" id="UP000593567"/>
    </source>
</evidence>
<protein>
    <submittedName>
        <fullName evidence="1">Uncharacterized protein</fullName>
    </submittedName>
</protein>
<proteinExistence type="predicted"/>
<sequence>MGKDEKLEAKCDNGNIFDRGGTLYRALLCCALVYTTSSLCKHTWEMMRILKESVIMVIYLTVMANSTELSCGM</sequence>